<proteinExistence type="predicted"/>
<accession>A6TMT6</accession>
<protein>
    <submittedName>
        <fullName evidence="1">Uncharacterized protein</fullName>
    </submittedName>
</protein>
<dbReference type="KEGG" id="amt:Amet_1299"/>
<dbReference type="Proteomes" id="UP000001572">
    <property type="component" value="Chromosome"/>
</dbReference>
<keyword evidence="2" id="KW-1185">Reference proteome</keyword>
<dbReference type="HOGENOM" id="CLU_181623_0_1_9"/>
<dbReference type="Pfam" id="PF11213">
    <property type="entry name" value="DUF3006"/>
    <property type="match status" value="1"/>
</dbReference>
<dbReference type="AlphaFoldDB" id="A6TMT6"/>
<dbReference type="STRING" id="293826.Amet_1299"/>
<name>A6TMT6_ALKMQ</name>
<dbReference type="EMBL" id="CP000724">
    <property type="protein sequence ID" value="ABR47504.1"/>
    <property type="molecule type" value="Genomic_DNA"/>
</dbReference>
<sequence>MKVIIDRFEGKYVVVELLDQTMVDMPIQLVPLNAKEGDVLEIKVDSEETKRRKARITKLMDELWDK</sequence>
<evidence type="ECO:0000313" key="1">
    <source>
        <dbReference type="EMBL" id="ABR47504.1"/>
    </source>
</evidence>
<gene>
    <name evidence="1" type="ordered locus">Amet_1299</name>
</gene>
<dbReference type="Gene3D" id="6.20.120.50">
    <property type="match status" value="1"/>
</dbReference>
<dbReference type="RefSeq" id="WP_012062545.1">
    <property type="nucleotide sequence ID" value="NC_009633.1"/>
</dbReference>
<dbReference type="InterPro" id="IPR021377">
    <property type="entry name" value="DUF3006"/>
</dbReference>
<dbReference type="OrthoDB" id="164847at2"/>
<reference evidence="2" key="1">
    <citation type="journal article" date="2016" name="Genome Announc.">
        <title>Complete genome sequence of Alkaliphilus metalliredigens strain QYMF, an alkaliphilic and metal-reducing bacterium isolated from borax-contaminated leachate ponds.</title>
        <authorList>
            <person name="Hwang C."/>
            <person name="Copeland A."/>
            <person name="Lucas S."/>
            <person name="Lapidus A."/>
            <person name="Barry K."/>
            <person name="Detter J.C."/>
            <person name="Glavina Del Rio T."/>
            <person name="Hammon N."/>
            <person name="Israni S."/>
            <person name="Dalin E."/>
            <person name="Tice H."/>
            <person name="Pitluck S."/>
            <person name="Chertkov O."/>
            <person name="Brettin T."/>
            <person name="Bruce D."/>
            <person name="Han C."/>
            <person name="Schmutz J."/>
            <person name="Larimer F."/>
            <person name="Land M.L."/>
            <person name="Hauser L."/>
            <person name="Kyrpides N."/>
            <person name="Mikhailova N."/>
            <person name="Ye Q."/>
            <person name="Zhou J."/>
            <person name="Richardson P."/>
            <person name="Fields M.W."/>
        </authorList>
    </citation>
    <scope>NUCLEOTIDE SEQUENCE [LARGE SCALE GENOMIC DNA]</scope>
    <source>
        <strain evidence="2">QYMF</strain>
    </source>
</reference>
<evidence type="ECO:0000313" key="2">
    <source>
        <dbReference type="Proteomes" id="UP000001572"/>
    </source>
</evidence>
<organism evidence="1 2">
    <name type="scientific">Alkaliphilus metalliredigens (strain QYMF)</name>
    <dbReference type="NCBI Taxonomy" id="293826"/>
    <lineage>
        <taxon>Bacteria</taxon>
        <taxon>Bacillati</taxon>
        <taxon>Bacillota</taxon>
        <taxon>Clostridia</taxon>
        <taxon>Peptostreptococcales</taxon>
        <taxon>Natronincolaceae</taxon>
        <taxon>Alkaliphilus</taxon>
    </lineage>
</organism>